<evidence type="ECO:0000313" key="1">
    <source>
        <dbReference type="EMBL" id="OUR97939.1"/>
    </source>
</evidence>
<dbReference type="AlphaFoldDB" id="A0A1Y5F9T3"/>
<proteinExistence type="predicted"/>
<accession>A0A1Y5F9T3</accession>
<comment type="caution">
    <text evidence="1">The sequence shown here is derived from an EMBL/GenBank/DDBJ whole genome shotgun (WGS) entry which is preliminary data.</text>
</comment>
<dbReference type="Proteomes" id="UP000196531">
    <property type="component" value="Unassembled WGS sequence"/>
</dbReference>
<evidence type="ECO:0000313" key="2">
    <source>
        <dbReference type="Proteomes" id="UP000196531"/>
    </source>
</evidence>
<organism evidence="1 2">
    <name type="scientific">Halobacteriovorax marinus</name>
    <dbReference type="NCBI Taxonomy" id="97084"/>
    <lineage>
        <taxon>Bacteria</taxon>
        <taxon>Pseudomonadati</taxon>
        <taxon>Bdellovibrionota</taxon>
        <taxon>Bacteriovoracia</taxon>
        <taxon>Bacteriovoracales</taxon>
        <taxon>Halobacteriovoraceae</taxon>
        <taxon>Halobacteriovorax</taxon>
    </lineage>
</organism>
<protein>
    <submittedName>
        <fullName evidence="1">Uncharacterized protein</fullName>
    </submittedName>
</protein>
<sequence>MTKTKKEHIIVYCGDDKSYFQTLQQRYAQTYSHLGITLVKVFSNDEDSYLSLFVDIIEIAPVIVYIDFSFNTKSFLKLSRQLKRISTFDQVPVVGLIDGKDHLKECWASGVNFTHLKGGEVHDVVYHPMFEAMPDKVKKPTFARGKFKKPLSVDLINDFRIGYITPDSIHAEGNFPQKKGDVVELTSALDKKLIPSKHFTVSETDNNDLYYDFDYSYDLSFKFIDDPDGNEDAKAKAMAMEDPKAKANLIKQLKAAEKSRAEDHKDLLRICKKKHKAWVVDKLTFSKPKKTKILIIDKDMGFLKNVKGSLDSKPFTIRLQTELTEDIRSLRRIFPHIIALNFVNKDFLDSMQNPNLTEIEKQALTEQLQELETSALNQVGRLVKRIRATEGYTPFVIIFNCENYTSKSLQDTYEYPLIISHTGNMDLEYILKMAELFEKKQEEKYTKKVEQKILALRKEDPKKYGRLTRDDFEEKRYYVSKNDELSFVSTKLRIDVLSISESDMTIATEQELSLGTYRLEIPFNCSISLVPVDGKNFQKDGTRLLYKAFIHSIDELDKKEVRRYVNETFFEDLNEKRDKEKDQFKKLHQSKLDQISLDKEKSDDEVLDDQNETD</sequence>
<dbReference type="EMBL" id="MAAO01000005">
    <property type="protein sequence ID" value="OUR97939.1"/>
    <property type="molecule type" value="Genomic_DNA"/>
</dbReference>
<gene>
    <name evidence="1" type="ORF">A9Q84_07015</name>
</gene>
<reference evidence="2" key="1">
    <citation type="journal article" date="2017" name="Proc. Natl. Acad. Sci. U.S.A.">
        <title>Simulation of Deepwater Horizon oil plume reveals substrate specialization within a complex community of hydrocarbon-degraders.</title>
        <authorList>
            <person name="Hu P."/>
            <person name="Dubinsky E.A."/>
            <person name="Probst A.J."/>
            <person name="Wang J."/>
            <person name="Sieber C.M.K."/>
            <person name="Tom L.M."/>
            <person name="Gardinali P."/>
            <person name="Banfield J.F."/>
            <person name="Atlas R.M."/>
            <person name="Andersen G.L."/>
        </authorList>
    </citation>
    <scope>NUCLEOTIDE SEQUENCE [LARGE SCALE GENOMIC DNA]</scope>
</reference>
<name>A0A1Y5F9T3_9BACT</name>